<dbReference type="PANTHER" id="PTHR34709:SF28">
    <property type="entry name" value="OS08G0272601 PROTEIN"/>
    <property type="match status" value="1"/>
</dbReference>
<gene>
    <name evidence="3" type="ORF">URODEC1_LOCUS30109</name>
</gene>
<evidence type="ECO:0000313" key="3">
    <source>
        <dbReference type="EMBL" id="CAL4936746.1"/>
    </source>
</evidence>
<dbReference type="InterPro" id="IPR036047">
    <property type="entry name" value="F-box-like_dom_sf"/>
</dbReference>
<dbReference type="EMBL" id="OZ075125">
    <property type="protein sequence ID" value="CAL4936746.1"/>
    <property type="molecule type" value="Genomic_DNA"/>
</dbReference>
<feature type="region of interest" description="Disordered" evidence="1">
    <location>
        <begin position="145"/>
        <end position="202"/>
    </location>
</feature>
<dbReference type="InterPro" id="IPR055411">
    <property type="entry name" value="LRR_FXL15/At3g58940/PEG3-like"/>
</dbReference>
<evidence type="ECO:0000256" key="1">
    <source>
        <dbReference type="SAM" id="MobiDB-lite"/>
    </source>
</evidence>
<name>A0ABC8Y1V9_9POAL</name>
<sequence>MESTTDLISGLNDDVLLRILALLPDARQAVRTAVLSRRWRGLWARVPALRFDSGPEYQSPNDAEPFIAIVNYVIAPRAQPAGSGVEQLGIKMKLYYERGEPYLAAATVEAIEGWVWYAVQHGLTSFAFEVDVIPKRWLHMYCKKEDTEEEEEDSDYSSASDEEEGEEEEEEDADEEESEEEEEEEDEEESDEGNDEKETPVIALDELPSSTKLETLHLCLGHAGVRLPSTSAIFTSLTDLALLQLKITADSDDDLSRFLSPACCPHLQKLRLGAVTFEHARSKGLVLETSTLMELEMCSMYKMESLELRAPNLRVLEVVCCDHLERITMSAARLEQLMFSHNNSLEDGNGIQLDLPCVRRLQIDLVSHMLYDCDINDTSISFLKSCSSATCLVVDLEVPWVCITLFQISYRIVISGSI</sequence>
<dbReference type="SUPFAM" id="SSF81383">
    <property type="entry name" value="F-box domain"/>
    <property type="match status" value="1"/>
</dbReference>
<dbReference type="SUPFAM" id="SSF52047">
    <property type="entry name" value="RNI-like"/>
    <property type="match status" value="1"/>
</dbReference>
<dbReference type="AlphaFoldDB" id="A0ABC8Y1V9"/>
<organism evidence="3 4">
    <name type="scientific">Urochloa decumbens</name>
    <dbReference type="NCBI Taxonomy" id="240449"/>
    <lineage>
        <taxon>Eukaryota</taxon>
        <taxon>Viridiplantae</taxon>
        <taxon>Streptophyta</taxon>
        <taxon>Embryophyta</taxon>
        <taxon>Tracheophyta</taxon>
        <taxon>Spermatophyta</taxon>
        <taxon>Magnoliopsida</taxon>
        <taxon>Liliopsida</taxon>
        <taxon>Poales</taxon>
        <taxon>Poaceae</taxon>
        <taxon>PACMAD clade</taxon>
        <taxon>Panicoideae</taxon>
        <taxon>Panicodae</taxon>
        <taxon>Paniceae</taxon>
        <taxon>Melinidinae</taxon>
        <taxon>Urochloa</taxon>
    </lineage>
</organism>
<reference evidence="3" key="1">
    <citation type="submission" date="2024-10" db="EMBL/GenBank/DDBJ databases">
        <authorList>
            <person name="Ryan C."/>
        </authorList>
    </citation>
    <scope>NUCLEOTIDE SEQUENCE [LARGE SCALE GENOMIC DNA]</scope>
</reference>
<feature type="compositionally biased region" description="Acidic residues" evidence="1">
    <location>
        <begin position="147"/>
        <end position="195"/>
    </location>
</feature>
<dbReference type="Pfam" id="PF24758">
    <property type="entry name" value="LRR_At5g56370"/>
    <property type="match status" value="1"/>
</dbReference>
<dbReference type="InterPro" id="IPR055312">
    <property type="entry name" value="FBL15-like"/>
</dbReference>
<dbReference type="Proteomes" id="UP001497457">
    <property type="component" value="Chromosome 15b"/>
</dbReference>
<keyword evidence="4" id="KW-1185">Reference proteome</keyword>
<evidence type="ECO:0000313" key="4">
    <source>
        <dbReference type="Proteomes" id="UP001497457"/>
    </source>
</evidence>
<accession>A0ABC8Y1V9</accession>
<dbReference type="PANTHER" id="PTHR34709">
    <property type="entry name" value="OS10G0396666 PROTEIN"/>
    <property type="match status" value="1"/>
</dbReference>
<feature type="domain" description="F-box/LRR-repeat protein 15/At3g58940/PEG3-like LRR" evidence="2">
    <location>
        <begin position="210"/>
        <end position="362"/>
    </location>
</feature>
<evidence type="ECO:0000259" key="2">
    <source>
        <dbReference type="Pfam" id="PF24758"/>
    </source>
</evidence>
<proteinExistence type="predicted"/>
<protein>
    <recommendedName>
        <fullName evidence="2">F-box/LRR-repeat protein 15/At3g58940/PEG3-like LRR domain-containing protein</fullName>
    </recommendedName>
</protein>